<evidence type="ECO:0000313" key="1">
    <source>
        <dbReference type="EMBL" id="MDW3126038.1"/>
    </source>
</evidence>
<organism evidence="2">
    <name type="scientific">Bifidobacterium longum</name>
    <dbReference type="NCBI Taxonomy" id="216816"/>
    <lineage>
        <taxon>Bacteria</taxon>
        <taxon>Bacillati</taxon>
        <taxon>Actinomycetota</taxon>
        <taxon>Actinomycetes</taxon>
        <taxon>Bifidobacteriales</taxon>
        <taxon>Bifidobacteriaceae</taxon>
        <taxon>Bifidobacterium</taxon>
    </lineage>
</organism>
<accession>A0A6N2R6L6</accession>
<dbReference type="EMBL" id="JAWLRA010000004">
    <property type="protein sequence ID" value="MDW3126038.1"/>
    <property type="molecule type" value="Genomic_DNA"/>
</dbReference>
<proteinExistence type="predicted"/>
<dbReference type="AlphaFoldDB" id="A0A6N2R6L6"/>
<name>A0A6N2R6L6_BIFLN</name>
<gene>
    <name evidence="2" type="ORF">BLLFYP82_00503</name>
    <name evidence="1" type="ORF">RS890_02705</name>
</gene>
<reference evidence="1" key="2">
    <citation type="submission" date="2023-10" db="EMBL/GenBank/DDBJ databases">
        <title>Rapid discrimination of Bifidobacterium longum Subspecies based on MALDI-TOF MS and Machine Learning.</title>
        <authorList>
            <person name="Chen J."/>
        </authorList>
    </citation>
    <scope>NUCLEOTIDE SEQUENCE</scope>
    <source>
        <strain evidence="1">YGMCC0039</strain>
    </source>
</reference>
<dbReference type="EMBL" id="CACRSV010000003">
    <property type="protein sequence ID" value="VYS76457.1"/>
    <property type="molecule type" value="Genomic_DNA"/>
</dbReference>
<sequence>MARVYTSRHFTRRYVEDPFDDSERGWKSLADYDRPLSMKPSFSMPLWLLYMCVSGRDEPWRNWRGTTKHGPVRVMTLTERDDWLIAGAPNTTFSWDSRDYSAGYQPVKPLGSYFCANMLKAPFPVTLDEGLIAYAACSIGETEWVPFAPLINGRCSSEMLHLMNSFPHKPAYIVYEGHLFVWINIEHWEHVEPKVSYIYPQPYIELELFRAYRAYYELLVRELPMPYRGPVTWPDQCDPRFPLSTDPRGAHYGMWLYSGGLTYGEHAHGGGLSQNSVRNRRLNL</sequence>
<reference evidence="2" key="1">
    <citation type="submission" date="2019-11" db="EMBL/GenBank/DDBJ databases">
        <authorList>
            <person name="Feng L."/>
        </authorList>
    </citation>
    <scope>NUCLEOTIDE SEQUENCE</scope>
    <source>
        <strain evidence="2">BlongumLFYP82</strain>
    </source>
</reference>
<evidence type="ECO:0000313" key="2">
    <source>
        <dbReference type="EMBL" id="VYS76457.1"/>
    </source>
</evidence>
<dbReference type="Proteomes" id="UP001277803">
    <property type="component" value="Unassembled WGS sequence"/>
</dbReference>
<dbReference type="RefSeq" id="WP_147295307.1">
    <property type="nucleotide sequence ID" value="NZ_JAWLRA010000004.1"/>
</dbReference>
<protein>
    <submittedName>
        <fullName evidence="2">Uncharacterized protein</fullName>
    </submittedName>
</protein>